<proteinExistence type="predicted"/>
<dbReference type="AlphaFoldDB" id="A0A060BVL9"/>
<dbReference type="Gene3D" id="3.40.50.10320">
    <property type="entry name" value="LmbE-like"/>
    <property type="match status" value="1"/>
</dbReference>
<dbReference type="InterPro" id="IPR024078">
    <property type="entry name" value="LmbE-like_dom_sf"/>
</dbReference>
<dbReference type="SUPFAM" id="SSF102588">
    <property type="entry name" value="LmbE-like"/>
    <property type="match status" value="1"/>
</dbReference>
<dbReference type="InterPro" id="IPR003737">
    <property type="entry name" value="GlcNAc_PI_deacetylase-related"/>
</dbReference>
<dbReference type="EMBL" id="KF119711">
    <property type="protein sequence ID" value="AIA86979.1"/>
    <property type="molecule type" value="Genomic_DNA"/>
</dbReference>
<organism evidence="3">
    <name type="scientific">uncultured Sanguibacter sp</name>
    <dbReference type="NCBI Taxonomy" id="435288"/>
    <lineage>
        <taxon>Bacteria</taxon>
        <taxon>Bacillati</taxon>
        <taxon>Actinomycetota</taxon>
        <taxon>Actinomycetes</taxon>
        <taxon>Micrococcales</taxon>
        <taxon>Sanguibacteraceae</taxon>
        <taxon>Sanguibacter</taxon>
        <taxon>environmental samples</taxon>
    </lineage>
</organism>
<evidence type="ECO:0000256" key="1">
    <source>
        <dbReference type="ARBA" id="ARBA00022833"/>
    </source>
</evidence>
<evidence type="ECO:0000313" key="3">
    <source>
        <dbReference type="EMBL" id="AIA86979.1"/>
    </source>
</evidence>
<protein>
    <submittedName>
        <fullName evidence="3">CAZy families CE14 protein</fullName>
    </submittedName>
</protein>
<feature type="region of interest" description="Disordered" evidence="2">
    <location>
        <begin position="1"/>
        <end position="24"/>
    </location>
</feature>
<evidence type="ECO:0000256" key="2">
    <source>
        <dbReference type="SAM" id="MobiDB-lite"/>
    </source>
</evidence>
<sequence>ERAMAATTDGRPPEEAAQVPGPSSGPVLGLGTLVAVHAHPDDETLATGGLLAAWAAAGGRAVVVTCTRGERGETIGDDLAPLEGDGPALAAFRTAEWRRALAALGVARGVLLDEARVRSRAQAGAARYQDSGMAWGPVARRQAVPSQTR</sequence>
<keyword evidence="1" id="KW-0862">Zinc</keyword>
<dbReference type="Pfam" id="PF02585">
    <property type="entry name" value="PIG-L"/>
    <property type="match status" value="1"/>
</dbReference>
<feature type="non-terminal residue" evidence="3">
    <location>
        <position position="1"/>
    </location>
</feature>
<feature type="non-terminal residue" evidence="3">
    <location>
        <position position="149"/>
    </location>
</feature>
<accession>A0A060BVL9</accession>
<name>A0A060BVL9_9MICO</name>
<dbReference type="GO" id="GO:0016137">
    <property type="term" value="P:glycoside metabolic process"/>
    <property type="evidence" value="ECO:0007669"/>
    <property type="project" value="UniProtKB-ARBA"/>
</dbReference>
<reference evidence="3" key="1">
    <citation type="journal article" date="2013" name="Environ. Microbiol.">
        <title>Seasonally variable intestinal metagenomes of the red palm weevil (Rhynchophorus ferrugineus).</title>
        <authorList>
            <person name="Jia S."/>
            <person name="Zhang X."/>
            <person name="Zhang G."/>
            <person name="Yin A."/>
            <person name="Zhang S."/>
            <person name="Li F."/>
            <person name="Wang L."/>
            <person name="Zhao D."/>
            <person name="Yun Q."/>
            <person name="Tala"/>
            <person name="Wang J."/>
            <person name="Sun G."/>
            <person name="Baabdullah M."/>
            <person name="Yu X."/>
            <person name="Hu S."/>
            <person name="Al-Mssallem I.S."/>
            <person name="Yu J."/>
        </authorList>
    </citation>
    <scope>NUCLEOTIDE SEQUENCE</scope>
</reference>